<evidence type="ECO:0000313" key="5">
    <source>
        <dbReference type="Proteomes" id="UP001595998"/>
    </source>
</evidence>
<sequence>MRHYLFLVASARSGGNTEQLARLAAQSLPDGTETTWLRLREYPLPPFEDWRHTTGVYPQPEGHAGTLLEVTLAASDLVFVAPVYWYSVPTDLKRYLDEWSAWLRVPDARFREQMQDKRFWTIANSAGTAEQAQPMLDTLRPCAGYFGAQMMGELLGNGSKPGDTIKNPAVRDAAQGFFSGGGR</sequence>
<dbReference type="PANTHER" id="PTHR43278:SF4">
    <property type="entry name" value="NAD(P)H-DEPENDENT FMN-CONTAINING OXIDOREDUCTASE YWQN-RELATED"/>
    <property type="match status" value="1"/>
</dbReference>
<keyword evidence="1" id="KW-0285">Flavoprotein</keyword>
<reference evidence="5" key="1">
    <citation type="journal article" date="2019" name="Int. J. Syst. Evol. Microbiol.">
        <title>The Global Catalogue of Microorganisms (GCM) 10K type strain sequencing project: providing services to taxonomists for standard genome sequencing and annotation.</title>
        <authorList>
            <consortium name="The Broad Institute Genomics Platform"/>
            <consortium name="The Broad Institute Genome Sequencing Center for Infectious Disease"/>
            <person name="Wu L."/>
            <person name="Ma J."/>
        </authorList>
    </citation>
    <scope>NUCLEOTIDE SEQUENCE [LARGE SCALE GENOMIC DNA]</scope>
    <source>
        <strain evidence="5">CCUG 56029</strain>
    </source>
</reference>
<dbReference type="PANTHER" id="PTHR43278">
    <property type="entry name" value="NAD(P)H-DEPENDENT FMN-CONTAINING OXIDOREDUCTASE YWQN-RELATED"/>
    <property type="match status" value="1"/>
</dbReference>
<protein>
    <submittedName>
        <fullName evidence="4">Flavodoxin family protein</fullName>
    </submittedName>
</protein>
<feature type="domain" description="NADPH-dependent FMN reductase-like" evidence="3">
    <location>
        <begin position="5"/>
        <end position="153"/>
    </location>
</feature>
<organism evidence="4 5">
    <name type="scientific">Deinococcus navajonensis</name>
    <dbReference type="NCBI Taxonomy" id="309884"/>
    <lineage>
        <taxon>Bacteria</taxon>
        <taxon>Thermotogati</taxon>
        <taxon>Deinococcota</taxon>
        <taxon>Deinococci</taxon>
        <taxon>Deinococcales</taxon>
        <taxon>Deinococcaceae</taxon>
        <taxon>Deinococcus</taxon>
    </lineage>
</organism>
<dbReference type="InterPro" id="IPR005025">
    <property type="entry name" value="FMN_Rdtase-like_dom"/>
</dbReference>
<evidence type="ECO:0000256" key="1">
    <source>
        <dbReference type="ARBA" id="ARBA00022630"/>
    </source>
</evidence>
<comment type="caution">
    <text evidence="4">The sequence shown here is derived from an EMBL/GenBank/DDBJ whole genome shotgun (WGS) entry which is preliminary data.</text>
</comment>
<keyword evidence="2" id="KW-0288">FMN</keyword>
<dbReference type="Proteomes" id="UP001595998">
    <property type="component" value="Unassembled WGS sequence"/>
</dbReference>
<proteinExistence type="predicted"/>
<dbReference type="RefSeq" id="WP_380040352.1">
    <property type="nucleotide sequence ID" value="NZ_JBHSEH010000017.1"/>
</dbReference>
<dbReference type="Gene3D" id="3.40.50.360">
    <property type="match status" value="1"/>
</dbReference>
<dbReference type="SUPFAM" id="SSF52218">
    <property type="entry name" value="Flavoproteins"/>
    <property type="match status" value="1"/>
</dbReference>
<dbReference type="InterPro" id="IPR029039">
    <property type="entry name" value="Flavoprotein-like_sf"/>
</dbReference>
<evidence type="ECO:0000313" key="4">
    <source>
        <dbReference type="EMBL" id="MFC4427151.1"/>
    </source>
</evidence>
<dbReference type="InterPro" id="IPR051796">
    <property type="entry name" value="ISF_SsuE-like"/>
</dbReference>
<gene>
    <name evidence="4" type="ORF">ACFOZ9_13120</name>
</gene>
<dbReference type="Pfam" id="PF03358">
    <property type="entry name" value="FMN_red"/>
    <property type="match status" value="1"/>
</dbReference>
<accession>A0ABV8XQI7</accession>
<dbReference type="EMBL" id="JBHSEH010000017">
    <property type="protein sequence ID" value="MFC4427151.1"/>
    <property type="molecule type" value="Genomic_DNA"/>
</dbReference>
<evidence type="ECO:0000256" key="2">
    <source>
        <dbReference type="ARBA" id="ARBA00022643"/>
    </source>
</evidence>
<keyword evidence="5" id="KW-1185">Reference proteome</keyword>
<evidence type="ECO:0000259" key="3">
    <source>
        <dbReference type="Pfam" id="PF03358"/>
    </source>
</evidence>
<name>A0ABV8XQI7_9DEIO</name>